<dbReference type="InterPro" id="IPR043129">
    <property type="entry name" value="ATPase_NBD"/>
</dbReference>
<dbReference type="InterPro" id="IPR036390">
    <property type="entry name" value="WH_DNA-bd_sf"/>
</dbReference>
<dbReference type="PANTHER" id="PTHR18964">
    <property type="entry name" value="ROK (REPRESSOR, ORF, KINASE) FAMILY"/>
    <property type="match status" value="1"/>
</dbReference>
<dbReference type="Gene3D" id="3.30.420.40">
    <property type="match status" value="2"/>
</dbReference>
<keyword evidence="3" id="KW-1185">Reference proteome</keyword>
<dbReference type="Pfam" id="PF00480">
    <property type="entry name" value="ROK"/>
    <property type="match status" value="1"/>
</dbReference>
<protein>
    <submittedName>
        <fullName evidence="2">MarR family transcriptional regulator</fullName>
    </submittedName>
</protein>
<dbReference type="PANTHER" id="PTHR18964:SF149">
    <property type="entry name" value="BIFUNCTIONAL UDP-N-ACETYLGLUCOSAMINE 2-EPIMERASE_N-ACETYLMANNOSAMINE KINASE"/>
    <property type="match status" value="1"/>
</dbReference>
<dbReference type="SUPFAM" id="SSF46785">
    <property type="entry name" value="Winged helix' DNA-binding domain"/>
    <property type="match status" value="1"/>
</dbReference>
<sequence length="371" mass="37687">MSDNEAALARAVLIHGPLSRRELTTRLGLSPASLTRLAKPLLDSGLLVELDDVADGSIGRPSRPLDIAPNSGSFIGMKLTGDGLYAVRTDIRADSLAEHERPIPDRDPDAVVGEVAAAVAALGAEGLVGVGLGLGGNVRDGVVRYAPFLGWGEVDLGARLERAIGVPVTVENDLVALTEAERWFGAGRGLPGFITITIGAGVGYGLVVGGEVVRTLDAIVGTGGHIPLDPYGPLCSEGHRGCAQAMLSSGSIAAQVSAALGRPVDYAETLRLAAAGEPAARAVVAGAGTALGRMIALAANLSLQADVVLAGEGIGLFALAEAEVRDAIRAGRAADAADVVIHVDETGFRAWARGAAAVAIQAAMARMQGTR</sequence>
<gene>
    <name evidence="2" type="ORF">GCM10017586_21870</name>
</gene>
<reference evidence="2" key="1">
    <citation type="journal article" date="2014" name="Int. J. Syst. Evol. Microbiol.">
        <title>Complete genome sequence of Corynebacterium casei LMG S-19264T (=DSM 44701T), isolated from a smear-ripened cheese.</title>
        <authorList>
            <consortium name="US DOE Joint Genome Institute (JGI-PGF)"/>
            <person name="Walter F."/>
            <person name="Albersmeier A."/>
            <person name="Kalinowski J."/>
            <person name="Ruckert C."/>
        </authorList>
    </citation>
    <scope>NUCLEOTIDE SEQUENCE</scope>
    <source>
        <strain evidence="2">VKM Ac-1447</strain>
    </source>
</reference>
<dbReference type="SUPFAM" id="SSF53067">
    <property type="entry name" value="Actin-like ATPase domain"/>
    <property type="match status" value="1"/>
</dbReference>
<accession>A0A9W6M434</accession>
<dbReference type="InterPro" id="IPR036388">
    <property type="entry name" value="WH-like_DNA-bd_sf"/>
</dbReference>
<dbReference type="Gene3D" id="1.10.10.10">
    <property type="entry name" value="Winged helix-like DNA-binding domain superfamily/Winged helix DNA-binding domain"/>
    <property type="match status" value="1"/>
</dbReference>
<dbReference type="RefSeq" id="WP_210006734.1">
    <property type="nucleotide sequence ID" value="NZ_BSEO01000014.1"/>
</dbReference>
<dbReference type="AlphaFoldDB" id="A0A9W6M434"/>
<comment type="caution">
    <text evidence="2">The sequence shown here is derived from an EMBL/GenBank/DDBJ whole genome shotgun (WGS) entry which is preliminary data.</text>
</comment>
<evidence type="ECO:0000313" key="2">
    <source>
        <dbReference type="EMBL" id="GLJ80504.1"/>
    </source>
</evidence>
<comment type="similarity">
    <text evidence="1">Belongs to the ROK (NagC/XylR) family.</text>
</comment>
<evidence type="ECO:0000256" key="1">
    <source>
        <dbReference type="ARBA" id="ARBA00006479"/>
    </source>
</evidence>
<name>A0A9W6M434_9MICO</name>
<dbReference type="Proteomes" id="UP001142317">
    <property type="component" value="Unassembled WGS sequence"/>
</dbReference>
<dbReference type="EMBL" id="BSEO01000014">
    <property type="protein sequence ID" value="GLJ80504.1"/>
    <property type="molecule type" value="Genomic_DNA"/>
</dbReference>
<proteinExistence type="inferred from homology"/>
<reference evidence="2" key="2">
    <citation type="submission" date="2023-01" db="EMBL/GenBank/DDBJ databases">
        <authorList>
            <person name="Sun Q."/>
            <person name="Evtushenko L."/>
        </authorList>
    </citation>
    <scope>NUCLEOTIDE SEQUENCE</scope>
    <source>
        <strain evidence="2">VKM Ac-1447</strain>
    </source>
</reference>
<dbReference type="InterPro" id="IPR000600">
    <property type="entry name" value="ROK"/>
</dbReference>
<organism evidence="2 3">
    <name type="scientific">Microbacterium imperiale</name>
    <dbReference type="NCBI Taxonomy" id="33884"/>
    <lineage>
        <taxon>Bacteria</taxon>
        <taxon>Bacillati</taxon>
        <taxon>Actinomycetota</taxon>
        <taxon>Actinomycetes</taxon>
        <taxon>Micrococcales</taxon>
        <taxon>Microbacteriaceae</taxon>
        <taxon>Microbacterium</taxon>
    </lineage>
</organism>
<evidence type="ECO:0000313" key="3">
    <source>
        <dbReference type="Proteomes" id="UP001142317"/>
    </source>
</evidence>